<comment type="subcellular location">
    <subcellularLocation>
        <location evidence="1">Cell membrane</location>
        <topology evidence="1">Multi-pass membrane protein</topology>
    </subcellularLocation>
</comment>
<dbReference type="KEGG" id="plal:FXN65_12085"/>
<dbReference type="InterPro" id="IPR038731">
    <property type="entry name" value="RgtA/B/C-like"/>
</dbReference>
<keyword evidence="3" id="KW-0328">Glycosyltransferase</keyword>
<evidence type="ECO:0000256" key="7">
    <source>
        <dbReference type="ARBA" id="ARBA00023136"/>
    </source>
</evidence>
<keyword evidence="2" id="KW-1003">Cell membrane</keyword>
<keyword evidence="5 8" id="KW-0812">Transmembrane</keyword>
<keyword evidence="4 10" id="KW-0808">Transferase</keyword>
<feature type="transmembrane region" description="Helical" evidence="8">
    <location>
        <begin position="23"/>
        <end position="42"/>
    </location>
</feature>
<dbReference type="Proteomes" id="UP000327179">
    <property type="component" value="Chromosome"/>
</dbReference>
<dbReference type="EMBL" id="CP043311">
    <property type="protein sequence ID" value="QEY62775.1"/>
    <property type="molecule type" value="Genomic_DNA"/>
</dbReference>
<evidence type="ECO:0000256" key="1">
    <source>
        <dbReference type="ARBA" id="ARBA00004651"/>
    </source>
</evidence>
<evidence type="ECO:0000256" key="5">
    <source>
        <dbReference type="ARBA" id="ARBA00022692"/>
    </source>
</evidence>
<feature type="transmembrane region" description="Helical" evidence="8">
    <location>
        <begin position="178"/>
        <end position="205"/>
    </location>
</feature>
<evidence type="ECO:0000313" key="10">
    <source>
        <dbReference type="EMBL" id="QEY62775.1"/>
    </source>
</evidence>
<keyword evidence="11" id="KW-1185">Reference proteome</keyword>
<feature type="transmembrane region" description="Helical" evidence="8">
    <location>
        <begin position="318"/>
        <end position="337"/>
    </location>
</feature>
<dbReference type="PANTHER" id="PTHR33908">
    <property type="entry name" value="MANNOSYLTRANSFERASE YKCB-RELATED"/>
    <property type="match status" value="1"/>
</dbReference>
<name>A0A5J6QLW3_9GAMM</name>
<accession>A0A5J6QLW3</accession>
<feature type="transmembrane region" description="Helical" evidence="8">
    <location>
        <begin position="283"/>
        <end position="306"/>
    </location>
</feature>
<evidence type="ECO:0000256" key="2">
    <source>
        <dbReference type="ARBA" id="ARBA00022475"/>
    </source>
</evidence>
<keyword evidence="6 8" id="KW-1133">Transmembrane helix</keyword>
<reference evidence="10 11" key="1">
    <citation type="submission" date="2019-08" db="EMBL/GenBank/DDBJ databases">
        <title>Whole-genome Sequencing of e-waste polymer degrading bacterium Pseudomonas sp. strain PE08.</title>
        <authorList>
            <person name="Kirdat K."/>
            <person name="Debbarma P."/>
            <person name="Narawade N."/>
            <person name="Suyal D."/>
            <person name="Thorat V."/>
            <person name="Shouche Y."/>
            <person name="Goel R."/>
            <person name="Yadav A."/>
        </authorList>
    </citation>
    <scope>NUCLEOTIDE SEQUENCE [LARGE SCALE GENOMIC DNA]</scope>
    <source>
        <strain evidence="10 11">PE08</strain>
    </source>
</reference>
<evidence type="ECO:0000256" key="8">
    <source>
        <dbReference type="SAM" id="Phobius"/>
    </source>
</evidence>
<feature type="domain" description="Glycosyltransferase RgtA/B/C/D-like" evidence="9">
    <location>
        <begin position="78"/>
        <end position="241"/>
    </location>
</feature>
<keyword evidence="7 8" id="KW-0472">Membrane</keyword>
<evidence type="ECO:0000256" key="3">
    <source>
        <dbReference type="ARBA" id="ARBA00022676"/>
    </source>
</evidence>
<dbReference type="GO" id="GO:0010041">
    <property type="term" value="P:response to iron(III) ion"/>
    <property type="evidence" value="ECO:0007669"/>
    <property type="project" value="TreeGrafter"/>
</dbReference>
<dbReference type="GO" id="GO:0009103">
    <property type="term" value="P:lipopolysaccharide biosynthetic process"/>
    <property type="evidence" value="ECO:0007669"/>
    <property type="project" value="TreeGrafter"/>
</dbReference>
<sequence>MGRLSPTLDGTDEPLSLLSSRRISLLLLLLLAAAMISAGLGMRHPSNVDEERFLGVALEMLQGGDWLIPHRAAEIYPDKPPLFMWAIAGLTRLGIAPTIALFVPALLAGLVTVACLHDLGARLWNRRVGVIAGLLFLATYQTYSIQRAGQIDGFLLLWTALGLYGMARHLLLGPAWGWFYLACAAMGFGIISKGVGFLPALMLIPYAFAARRGWHGVARMPGEGRAWLLGLVVALAAIGTWLLPLIIKVVLFGDQASRAYLNEILLRQTAHRYANAWHHREPFWFFFTHVIPKYWLPLVLALPWLVPAWRRQLTKRDGRYLVLLGWVVLVLIFFSLSSGKRKLYIYPALPGLVLATAPLVPWLLRRWFASRPRGRKIFIGLALFWFFAWFARGFVEPIKEGVNPRQTLMTEVADVTNGTELMLTHWREGHWLYARQPLVHFGMVGPQQVEKAAEWLRSHPGNSALIRPEDLPRCFKPELAKRVGDGDDEDWYLVQGNADNGQCQDAAARQQQPYRFAWKRPLD</sequence>
<feature type="transmembrane region" description="Helical" evidence="8">
    <location>
        <begin position="226"/>
        <end position="247"/>
    </location>
</feature>
<gene>
    <name evidence="10" type="ORF">FXN65_12085</name>
</gene>
<feature type="transmembrane region" description="Helical" evidence="8">
    <location>
        <begin position="126"/>
        <end position="143"/>
    </location>
</feature>
<organism evidence="10 11">
    <name type="scientific">Metapseudomonas lalkuanensis</name>
    <dbReference type="NCBI Taxonomy" id="2604832"/>
    <lineage>
        <taxon>Bacteria</taxon>
        <taxon>Pseudomonadati</taxon>
        <taxon>Pseudomonadota</taxon>
        <taxon>Gammaproteobacteria</taxon>
        <taxon>Pseudomonadales</taxon>
        <taxon>Pseudomonadaceae</taxon>
        <taxon>Metapseudomonas</taxon>
    </lineage>
</organism>
<dbReference type="GO" id="GO:0005886">
    <property type="term" value="C:plasma membrane"/>
    <property type="evidence" value="ECO:0007669"/>
    <property type="project" value="UniProtKB-SubCell"/>
</dbReference>
<feature type="transmembrane region" description="Helical" evidence="8">
    <location>
        <begin position="376"/>
        <end position="395"/>
    </location>
</feature>
<evidence type="ECO:0000256" key="6">
    <source>
        <dbReference type="ARBA" id="ARBA00022989"/>
    </source>
</evidence>
<feature type="transmembrane region" description="Helical" evidence="8">
    <location>
        <begin position="155"/>
        <end position="172"/>
    </location>
</feature>
<dbReference type="Pfam" id="PF13231">
    <property type="entry name" value="PMT_2"/>
    <property type="match status" value="1"/>
</dbReference>
<feature type="transmembrane region" description="Helical" evidence="8">
    <location>
        <begin position="93"/>
        <end position="114"/>
    </location>
</feature>
<dbReference type="AlphaFoldDB" id="A0A5J6QLW3"/>
<dbReference type="PANTHER" id="PTHR33908:SF3">
    <property type="entry name" value="UNDECAPRENYL PHOSPHATE-ALPHA-4-AMINO-4-DEOXY-L-ARABINOSE ARABINOSYL TRANSFERASE"/>
    <property type="match status" value="1"/>
</dbReference>
<protein>
    <submittedName>
        <fullName evidence="10">Glycosyltransferase family 39 protein</fullName>
    </submittedName>
</protein>
<evidence type="ECO:0000259" key="9">
    <source>
        <dbReference type="Pfam" id="PF13231"/>
    </source>
</evidence>
<dbReference type="InterPro" id="IPR050297">
    <property type="entry name" value="LipidA_mod_glycosyltrf_83"/>
</dbReference>
<dbReference type="GO" id="GO:0016763">
    <property type="term" value="F:pentosyltransferase activity"/>
    <property type="evidence" value="ECO:0007669"/>
    <property type="project" value="TreeGrafter"/>
</dbReference>
<evidence type="ECO:0000313" key="11">
    <source>
        <dbReference type="Proteomes" id="UP000327179"/>
    </source>
</evidence>
<feature type="transmembrane region" description="Helical" evidence="8">
    <location>
        <begin position="343"/>
        <end position="364"/>
    </location>
</feature>
<evidence type="ECO:0000256" key="4">
    <source>
        <dbReference type="ARBA" id="ARBA00022679"/>
    </source>
</evidence>
<proteinExistence type="predicted"/>